<dbReference type="RefSeq" id="WP_377170942.1">
    <property type="nucleotide sequence ID" value="NZ_CBCSDW010000006.1"/>
</dbReference>
<organism evidence="1 2">
    <name type="scientific">Mucilaginibacter galii</name>
    <dbReference type="NCBI Taxonomy" id="2005073"/>
    <lineage>
        <taxon>Bacteria</taxon>
        <taxon>Pseudomonadati</taxon>
        <taxon>Bacteroidota</taxon>
        <taxon>Sphingobacteriia</taxon>
        <taxon>Sphingobacteriales</taxon>
        <taxon>Sphingobacteriaceae</taxon>
        <taxon>Mucilaginibacter</taxon>
    </lineage>
</organism>
<dbReference type="AlphaFoldDB" id="A0A917JA71"/>
<proteinExistence type="predicted"/>
<accession>A0A917JA71</accession>
<evidence type="ECO:0008006" key="3">
    <source>
        <dbReference type="Google" id="ProtNLM"/>
    </source>
</evidence>
<dbReference type="InterPro" id="IPR009097">
    <property type="entry name" value="Cyclic_Pdiesterase"/>
</dbReference>
<name>A0A917JA71_9SPHI</name>
<sequence>MIKRYHYLFILEPKDPVIRYVASCKAYVNTLIGNFDSQHSKAHLTIWDDSNTHPYAMEVYISKIQSKINNFPPVELKLNGFSSFNNEGLKTIFVAIKELNDTDNWFKELYSLLGKPERKPHITVCKSLNDIQYKLLWEVYKNKNYVDSFIPKCLTILMLDAYDAHPRWQEYKKLPFTGGIYSSKLTPICL</sequence>
<evidence type="ECO:0000313" key="1">
    <source>
        <dbReference type="EMBL" id="GGI51436.1"/>
    </source>
</evidence>
<gene>
    <name evidence="1" type="ORF">GCM10011425_26480</name>
</gene>
<dbReference type="SUPFAM" id="SSF55144">
    <property type="entry name" value="LigT-like"/>
    <property type="match status" value="1"/>
</dbReference>
<dbReference type="EMBL" id="BMDO01000007">
    <property type="protein sequence ID" value="GGI51436.1"/>
    <property type="molecule type" value="Genomic_DNA"/>
</dbReference>
<comment type="caution">
    <text evidence="1">The sequence shown here is derived from an EMBL/GenBank/DDBJ whole genome shotgun (WGS) entry which is preliminary data.</text>
</comment>
<protein>
    <recommendedName>
        <fullName evidence="3">2'-5' RNA ligase family protein</fullName>
    </recommendedName>
</protein>
<reference evidence="1" key="2">
    <citation type="submission" date="2020-09" db="EMBL/GenBank/DDBJ databases">
        <authorList>
            <person name="Sun Q."/>
            <person name="Sedlacek I."/>
        </authorList>
    </citation>
    <scope>NUCLEOTIDE SEQUENCE</scope>
    <source>
        <strain evidence="1">CCM 8711</strain>
    </source>
</reference>
<reference evidence="1" key="1">
    <citation type="journal article" date="2014" name="Int. J. Syst. Evol. Microbiol.">
        <title>Complete genome sequence of Corynebacterium casei LMG S-19264T (=DSM 44701T), isolated from a smear-ripened cheese.</title>
        <authorList>
            <consortium name="US DOE Joint Genome Institute (JGI-PGF)"/>
            <person name="Walter F."/>
            <person name="Albersmeier A."/>
            <person name="Kalinowski J."/>
            <person name="Ruckert C."/>
        </authorList>
    </citation>
    <scope>NUCLEOTIDE SEQUENCE</scope>
    <source>
        <strain evidence="1">CCM 8711</strain>
    </source>
</reference>
<keyword evidence="2" id="KW-1185">Reference proteome</keyword>
<evidence type="ECO:0000313" key="2">
    <source>
        <dbReference type="Proteomes" id="UP000662074"/>
    </source>
</evidence>
<dbReference type="Gene3D" id="3.90.1140.10">
    <property type="entry name" value="Cyclic phosphodiesterase"/>
    <property type="match status" value="1"/>
</dbReference>
<dbReference type="Proteomes" id="UP000662074">
    <property type="component" value="Unassembled WGS sequence"/>
</dbReference>